<name>A0A3A0VD32_STAGA</name>
<keyword evidence="1" id="KW-0472">Membrane</keyword>
<accession>A0A3A0VD32</accession>
<reference evidence="2 3" key="1">
    <citation type="journal article" date="2016" name="Front. Microbiol.">
        <title>Comprehensive Phylogenetic Analysis of Bovine Non-aureus Staphylococci Species Based on Whole-Genome Sequencing.</title>
        <authorList>
            <person name="Naushad S."/>
            <person name="Barkema H.W."/>
            <person name="Luby C."/>
            <person name="Condas L.A."/>
            <person name="Nobrega D.B."/>
            <person name="Carson D.A."/>
            <person name="De Buck J."/>
        </authorList>
    </citation>
    <scope>NUCLEOTIDE SEQUENCE [LARGE SCALE GENOMIC DNA]</scope>
    <source>
        <strain evidence="2 3">SNUC 4781</strain>
    </source>
</reference>
<proteinExistence type="predicted"/>
<dbReference type="Proteomes" id="UP000265541">
    <property type="component" value="Unassembled WGS sequence"/>
</dbReference>
<evidence type="ECO:0000313" key="3">
    <source>
        <dbReference type="Proteomes" id="UP000265541"/>
    </source>
</evidence>
<feature type="transmembrane region" description="Helical" evidence="1">
    <location>
        <begin position="66"/>
        <end position="88"/>
    </location>
</feature>
<keyword evidence="1" id="KW-1133">Transmembrane helix</keyword>
<organism evidence="2 3">
    <name type="scientific">Staphylococcus gallinarum</name>
    <dbReference type="NCBI Taxonomy" id="1293"/>
    <lineage>
        <taxon>Bacteria</taxon>
        <taxon>Bacillati</taxon>
        <taxon>Bacillota</taxon>
        <taxon>Bacilli</taxon>
        <taxon>Bacillales</taxon>
        <taxon>Staphylococcaceae</taxon>
        <taxon>Staphylococcus</taxon>
    </lineage>
</organism>
<gene>
    <name evidence="2" type="ORF">BUZ14_14070</name>
</gene>
<sequence length="90" mass="10284">MNLILLKKKPLGKPFEYLNESKISDNIINEGVAKSRKTRIKLFKFLLKSEVFGSVIKPGKECRATIAIQNMAIAYVISNFLFTSYSFLYC</sequence>
<evidence type="ECO:0000256" key="1">
    <source>
        <dbReference type="SAM" id="Phobius"/>
    </source>
</evidence>
<evidence type="ECO:0000313" key="2">
    <source>
        <dbReference type="EMBL" id="RIP29593.1"/>
    </source>
</evidence>
<dbReference type="EMBL" id="QYJN01000100">
    <property type="protein sequence ID" value="RIP29593.1"/>
    <property type="molecule type" value="Genomic_DNA"/>
</dbReference>
<dbReference type="AlphaFoldDB" id="A0A3A0VD32"/>
<protein>
    <submittedName>
        <fullName evidence="2">Uncharacterized protein</fullName>
    </submittedName>
</protein>
<comment type="caution">
    <text evidence="2">The sequence shown here is derived from an EMBL/GenBank/DDBJ whole genome shotgun (WGS) entry which is preliminary data.</text>
</comment>
<keyword evidence="1" id="KW-0812">Transmembrane</keyword>